<sequence length="813" mass="89856">MNIGRQSLKKNFLKNRAGGSETLIRHLVRPGLQVTPDILVGDVKTRLSDQPPLCSVIIARDGRPEGLLMSYHLDRQLGTRYGVSLFYHRRVSRLMDPEPLIAEADQPLGEVARAAMNRESAKLYDDIIVTEDGVVMGTVSVRKMLEALAKAEVCARESAETATRAKSQFLANMSHDIRTPMNAILGMADLLWESPLNPDQRKCVSVFRSAGENLLALINDILDLSRVEAGQIELESIDFDLTELAEKLCEVIALRVHEKNVELLCHIAPDVPTRLQGDPTRLRQILSNLLGNAVKFTRKGEILLSVRRAEGERVTKTDEIALLFSVADSGIGIPRDKLESVFESFTQAHASTSREFGGTGLGLAICRHLSELMGGRIWVESESGGGSTFHFMARFGTRSDVVDEKRFTDFRDLSFLVAHASRTGGMILDEMLTRWGAQVTVTENGAACVTAVERAEQAGTPFEAILLDSRMPDADGFEVAEQIRARFGLQRRIVMMIPASDISNDMVRSGAIGVACNVVKPVKHRELAYALCRVLGREVPTDEHLVCRVREPEQMRPMRILLAEDNENNRILFSFYMKGSPHRVEMAENGKVCLEKYIAGEYDIVFMDIDMPVMDGYKATVAIREWEKETGRKPVPVIALTAHALRGKRQESLDAGCTDHVSKPFKKDQLFRVLRQYSPAAVSGADGPACALPPDPAVTEIPKSATGKRTASARKTVHIAAELRELIPGFIDLTRKEIESLEAALADRNYDNIRRLGHRIRGASLCYGFEEMGNIARHIEDGGRDKAALETLSSLAGDLKACINTVTIVYSDS</sequence>
<keyword evidence="9" id="KW-0418">Kinase</keyword>
<keyword evidence="12" id="KW-0902">Two-component regulatory system</keyword>
<evidence type="ECO:0000256" key="11">
    <source>
        <dbReference type="ARBA" id="ARBA00022989"/>
    </source>
</evidence>
<dbReference type="PANTHER" id="PTHR45339">
    <property type="entry name" value="HYBRID SIGNAL TRANSDUCTION HISTIDINE KINASE J"/>
    <property type="match status" value="1"/>
</dbReference>
<evidence type="ECO:0000256" key="8">
    <source>
        <dbReference type="ARBA" id="ARBA00022741"/>
    </source>
</evidence>
<name>A0A401FR22_9BACT</name>
<dbReference type="Pfam" id="PF00571">
    <property type="entry name" value="CBS"/>
    <property type="match status" value="1"/>
</dbReference>
<reference evidence="22" key="2">
    <citation type="submission" date="2019-01" db="EMBL/GenBank/DDBJ databases">
        <title>Genome sequence of Desulfonema ishimotonii strain Tokyo 01.</title>
        <authorList>
            <person name="Fukui M."/>
        </authorList>
    </citation>
    <scope>NUCLEOTIDE SEQUENCE [LARGE SCALE GENOMIC DNA]</scope>
    <source>
        <strain evidence="22">Tokyo 01</strain>
    </source>
</reference>
<keyword evidence="11" id="KW-1133">Transmembrane helix</keyword>
<dbReference type="InterPro" id="IPR003661">
    <property type="entry name" value="HisK_dim/P_dom"/>
</dbReference>
<dbReference type="FunFam" id="3.30.565.10:FF:000010">
    <property type="entry name" value="Sensor histidine kinase RcsC"/>
    <property type="match status" value="1"/>
</dbReference>
<keyword evidence="5 17" id="KW-0597">Phosphoprotein</keyword>
<dbReference type="CDD" id="cd16922">
    <property type="entry name" value="HATPase_EvgS-ArcB-TorS-like"/>
    <property type="match status" value="1"/>
</dbReference>
<dbReference type="PANTHER" id="PTHR45339:SF1">
    <property type="entry name" value="HYBRID SIGNAL TRANSDUCTION HISTIDINE KINASE J"/>
    <property type="match status" value="1"/>
</dbReference>
<feature type="domain" description="Histidine kinase" evidence="18">
    <location>
        <begin position="172"/>
        <end position="397"/>
    </location>
</feature>
<dbReference type="Gene3D" id="3.10.580.10">
    <property type="entry name" value="CBS-domain"/>
    <property type="match status" value="1"/>
</dbReference>
<evidence type="ECO:0000256" key="12">
    <source>
        <dbReference type="ARBA" id="ARBA00023012"/>
    </source>
</evidence>
<dbReference type="Pfam" id="PF02518">
    <property type="entry name" value="HATPase_c"/>
    <property type="match status" value="1"/>
</dbReference>
<dbReference type="InterPro" id="IPR036641">
    <property type="entry name" value="HPT_dom_sf"/>
</dbReference>
<accession>A0A401FR22</accession>
<feature type="domain" description="Response regulatory" evidence="19">
    <location>
        <begin position="559"/>
        <end position="678"/>
    </location>
</feature>
<evidence type="ECO:0000259" key="19">
    <source>
        <dbReference type="PROSITE" id="PS50110"/>
    </source>
</evidence>
<dbReference type="InterPro" id="IPR001789">
    <property type="entry name" value="Sig_transdc_resp-reg_receiver"/>
</dbReference>
<dbReference type="SUPFAM" id="SSF55874">
    <property type="entry name" value="ATPase domain of HSP90 chaperone/DNA topoisomerase II/histidine kinase"/>
    <property type="match status" value="1"/>
</dbReference>
<keyword evidence="7" id="KW-0812">Transmembrane</keyword>
<gene>
    <name evidence="21" type="ORF">DENIS_0348</name>
</gene>
<keyword evidence="8" id="KW-0547">Nucleotide-binding</keyword>
<evidence type="ECO:0000256" key="15">
    <source>
        <dbReference type="ARBA" id="ARBA00068150"/>
    </source>
</evidence>
<evidence type="ECO:0000256" key="13">
    <source>
        <dbReference type="ARBA" id="ARBA00023136"/>
    </source>
</evidence>
<dbReference type="PRINTS" id="PR00344">
    <property type="entry name" value="BCTRLSENSOR"/>
</dbReference>
<dbReference type="SUPFAM" id="SSF47384">
    <property type="entry name" value="Homodimeric domain of signal transducing histidine kinase"/>
    <property type="match status" value="1"/>
</dbReference>
<dbReference type="SUPFAM" id="SSF52172">
    <property type="entry name" value="CheY-like"/>
    <property type="match status" value="2"/>
</dbReference>
<feature type="modified residue" description="4-aspartylphosphate" evidence="17">
    <location>
        <position position="608"/>
    </location>
</feature>
<evidence type="ECO:0000256" key="10">
    <source>
        <dbReference type="ARBA" id="ARBA00022840"/>
    </source>
</evidence>
<dbReference type="SMART" id="SM00388">
    <property type="entry name" value="HisKA"/>
    <property type="match status" value="1"/>
</dbReference>
<evidence type="ECO:0000313" key="21">
    <source>
        <dbReference type="EMBL" id="GBC59409.1"/>
    </source>
</evidence>
<dbReference type="GO" id="GO:0005886">
    <property type="term" value="C:plasma membrane"/>
    <property type="evidence" value="ECO:0007669"/>
    <property type="project" value="UniProtKB-SubCell"/>
</dbReference>
<keyword evidence="10" id="KW-0067">ATP-binding</keyword>
<evidence type="ECO:0000256" key="2">
    <source>
        <dbReference type="ARBA" id="ARBA00004651"/>
    </source>
</evidence>
<reference evidence="22" key="1">
    <citation type="submission" date="2017-11" db="EMBL/GenBank/DDBJ databases">
        <authorList>
            <person name="Watanabe M."/>
            <person name="Kojima H."/>
        </authorList>
    </citation>
    <scope>NUCLEOTIDE SEQUENCE [LARGE SCALE GENOMIC DNA]</scope>
    <source>
        <strain evidence="22">Tokyo 01</strain>
    </source>
</reference>
<dbReference type="InterPro" id="IPR046342">
    <property type="entry name" value="CBS_dom_sf"/>
</dbReference>
<dbReference type="Gene3D" id="1.10.287.130">
    <property type="match status" value="1"/>
</dbReference>
<keyword evidence="6" id="KW-0808">Transferase</keyword>
<keyword evidence="4" id="KW-1003">Cell membrane</keyword>
<dbReference type="Gene3D" id="3.30.565.10">
    <property type="entry name" value="Histidine kinase-like ATPase, C-terminal domain"/>
    <property type="match status" value="1"/>
</dbReference>
<dbReference type="InterPro" id="IPR011006">
    <property type="entry name" value="CheY-like_superfamily"/>
</dbReference>
<dbReference type="GO" id="GO:0005524">
    <property type="term" value="F:ATP binding"/>
    <property type="evidence" value="ECO:0007669"/>
    <property type="project" value="UniProtKB-KW"/>
</dbReference>
<feature type="modified residue" description="4-aspartylphosphate" evidence="17">
    <location>
        <position position="468"/>
    </location>
</feature>
<dbReference type="Pfam" id="PF00512">
    <property type="entry name" value="HisKA"/>
    <property type="match status" value="1"/>
</dbReference>
<evidence type="ECO:0000256" key="7">
    <source>
        <dbReference type="ARBA" id="ARBA00022692"/>
    </source>
</evidence>
<dbReference type="Pfam" id="PF00072">
    <property type="entry name" value="Response_reg"/>
    <property type="match status" value="2"/>
</dbReference>
<protein>
    <recommendedName>
        <fullName evidence="15">Sensory/regulatory protein RpfC</fullName>
        <ecNumber evidence="3">2.7.13.3</ecNumber>
    </recommendedName>
</protein>
<dbReference type="FunFam" id="1.10.287.130:FF:000002">
    <property type="entry name" value="Two-component osmosensing histidine kinase"/>
    <property type="match status" value="1"/>
</dbReference>
<dbReference type="Proteomes" id="UP000288096">
    <property type="component" value="Unassembled WGS sequence"/>
</dbReference>
<proteinExistence type="predicted"/>
<dbReference type="EC" id="2.7.13.3" evidence="3"/>
<dbReference type="InterPro" id="IPR003594">
    <property type="entry name" value="HATPase_dom"/>
</dbReference>
<keyword evidence="22" id="KW-1185">Reference proteome</keyword>
<evidence type="ECO:0000256" key="9">
    <source>
        <dbReference type="ARBA" id="ARBA00022777"/>
    </source>
</evidence>
<dbReference type="GO" id="GO:0000155">
    <property type="term" value="F:phosphorelay sensor kinase activity"/>
    <property type="evidence" value="ECO:0007669"/>
    <property type="project" value="InterPro"/>
</dbReference>
<evidence type="ECO:0000256" key="3">
    <source>
        <dbReference type="ARBA" id="ARBA00012438"/>
    </source>
</evidence>
<dbReference type="InterPro" id="IPR005467">
    <property type="entry name" value="His_kinase_dom"/>
</dbReference>
<dbReference type="InterPro" id="IPR008207">
    <property type="entry name" value="Sig_transdc_His_kin_Hpt_dom"/>
</dbReference>
<evidence type="ECO:0000256" key="14">
    <source>
        <dbReference type="ARBA" id="ARBA00064003"/>
    </source>
</evidence>
<dbReference type="Gene3D" id="1.20.120.160">
    <property type="entry name" value="HPT domain"/>
    <property type="match status" value="1"/>
</dbReference>
<dbReference type="SUPFAM" id="SSF47226">
    <property type="entry name" value="Histidine-containing phosphotransfer domain, HPT domain"/>
    <property type="match status" value="1"/>
</dbReference>
<evidence type="ECO:0000259" key="18">
    <source>
        <dbReference type="PROSITE" id="PS50109"/>
    </source>
</evidence>
<feature type="modified residue" description="Phosphohistidine" evidence="16">
    <location>
        <position position="758"/>
    </location>
</feature>
<dbReference type="CDD" id="cd00082">
    <property type="entry name" value="HisKA"/>
    <property type="match status" value="1"/>
</dbReference>
<comment type="subcellular location">
    <subcellularLocation>
        <location evidence="2">Cell membrane</location>
        <topology evidence="2">Multi-pass membrane protein</topology>
    </subcellularLocation>
</comment>
<evidence type="ECO:0000259" key="20">
    <source>
        <dbReference type="PROSITE" id="PS50894"/>
    </source>
</evidence>
<dbReference type="SMART" id="SM00387">
    <property type="entry name" value="HATPase_c"/>
    <property type="match status" value="1"/>
</dbReference>
<comment type="catalytic activity">
    <reaction evidence="1">
        <text>ATP + protein L-histidine = ADP + protein N-phospho-L-histidine.</text>
        <dbReference type="EC" id="2.7.13.3"/>
    </reaction>
</comment>
<dbReference type="InterPro" id="IPR036097">
    <property type="entry name" value="HisK_dim/P_sf"/>
</dbReference>
<dbReference type="AlphaFoldDB" id="A0A401FR22"/>
<evidence type="ECO:0000256" key="1">
    <source>
        <dbReference type="ARBA" id="ARBA00000085"/>
    </source>
</evidence>
<dbReference type="InterPro" id="IPR036890">
    <property type="entry name" value="HATPase_C_sf"/>
</dbReference>
<dbReference type="RefSeq" id="WP_124326924.1">
    <property type="nucleotide sequence ID" value="NZ_BEXT01000001.1"/>
</dbReference>
<dbReference type="Gene3D" id="3.40.50.2300">
    <property type="match status" value="2"/>
</dbReference>
<dbReference type="SUPFAM" id="SSF54631">
    <property type="entry name" value="CBS-domain pair"/>
    <property type="match status" value="1"/>
</dbReference>
<comment type="caution">
    <text evidence="21">The sequence shown here is derived from an EMBL/GenBank/DDBJ whole genome shotgun (WGS) entry which is preliminary data.</text>
</comment>
<dbReference type="Pfam" id="PF01627">
    <property type="entry name" value="Hpt"/>
    <property type="match status" value="1"/>
</dbReference>
<dbReference type="PROSITE" id="PS50110">
    <property type="entry name" value="RESPONSE_REGULATORY"/>
    <property type="match status" value="2"/>
</dbReference>
<organism evidence="21 22">
    <name type="scientific">Desulfonema ishimotonii</name>
    <dbReference type="NCBI Taxonomy" id="45657"/>
    <lineage>
        <taxon>Bacteria</taxon>
        <taxon>Pseudomonadati</taxon>
        <taxon>Thermodesulfobacteriota</taxon>
        <taxon>Desulfobacteria</taxon>
        <taxon>Desulfobacterales</taxon>
        <taxon>Desulfococcaceae</taxon>
        <taxon>Desulfonema</taxon>
    </lineage>
</organism>
<dbReference type="EMBL" id="BEXT01000001">
    <property type="protein sequence ID" value="GBC59409.1"/>
    <property type="molecule type" value="Genomic_DNA"/>
</dbReference>
<evidence type="ECO:0000256" key="4">
    <source>
        <dbReference type="ARBA" id="ARBA00022475"/>
    </source>
</evidence>
<dbReference type="PROSITE" id="PS50894">
    <property type="entry name" value="HPT"/>
    <property type="match status" value="1"/>
</dbReference>
<feature type="domain" description="HPt" evidence="20">
    <location>
        <begin position="719"/>
        <end position="813"/>
    </location>
</feature>
<feature type="domain" description="Response regulatory" evidence="19">
    <location>
        <begin position="414"/>
        <end position="535"/>
    </location>
</feature>
<dbReference type="PROSITE" id="PS50109">
    <property type="entry name" value="HIS_KIN"/>
    <property type="match status" value="1"/>
</dbReference>
<evidence type="ECO:0000256" key="6">
    <source>
        <dbReference type="ARBA" id="ARBA00022679"/>
    </source>
</evidence>
<evidence type="ECO:0000256" key="5">
    <source>
        <dbReference type="ARBA" id="ARBA00022553"/>
    </source>
</evidence>
<evidence type="ECO:0000313" key="22">
    <source>
        <dbReference type="Proteomes" id="UP000288096"/>
    </source>
</evidence>
<dbReference type="SMART" id="SM00448">
    <property type="entry name" value="REC"/>
    <property type="match status" value="2"/>
</dbReference>
<dbReference type="InterPro" id="IPR000644">
    <property type="entry name" value="CBS_dom"/>
</dbReference>
<keyword evidence="13" id="KW-0472">Membrane</keyword>
<evidence type="ECO:0000256" key="16">
    <source>
        <dbReference type="PROSITE-ProRule" id="PRU00110"/>
    </source>
</evidence>
<dbReference type="OrthoDB" id="5378360at2"/>
<dbReference type="CDD" id="cd17546">
    <property type="entry name" value="REC_hyHK_CKI1_RcsC-like"/>
    <property type="match status" value="2"/>
</dbReference>
<evidence type="ECO:0000256" key="17">
    <source>
        <dbReference type="PROSITE-ProRule" id="PRU00169"/>
    </source>
</evidence>
<dbReference type="InterPro" id="IPR004358">
    <property type="entry name" value="Sig_transdc_His_kin-like_C"/>
</dbReference>
<comment type="subunit">
    <text evidence="14">At low DSF concentrations, interacts with RpfF.</text>
</comment>